<dbReference type="RefSeq" id="XP_003037486.1">
    <property type="nucleotide sequence ID" value="XM_003037440.1"/>
</dbReference>
<evidence type="ECO:0000313" key="2">
    <source>
        <dbReference type="Proteomes" id="UP000007431"/>
    </source>
</evidence>
<proteinExistence type="predicted"/>
<dbReference type="OMA" id="WMLAPKN"/>
<dbReference type="AlphaFoldDB" id="D8PSB9"/>
<accession>D8PSB9</accession>
<dbReference type="Proteomes" id="UP000007431">
    <property type="component" value="Unassembled WGS sequence"/>
</dbReference>
<dbReference type="KEGG" id="scm:SCHCO_02610347"/>
<dbReference type="VEuPathDB" id="FungiDB:SCHCODRAFT_02610347"/>
<protein>
    <submittedName>
        <fullName evidence="1">Uncharacterized protein</fullName>
    </submittedName>
</protein>
<keyword evidence="2" id="KW-1185">Reference proteome</keyword>
<gene>
    <name evidence="1" type="ORF">SCHCODRAFT_231681</name>
</gene>
<reference evidence="1 2" key="1">
    <citation type="journal article" date="2010" name="Nat. Biotechnol.">
        <title>Genome sequence of the model mushroom Schizophyllum commune.</title>
        <authorList>
            <person name="Ohm R.A."/>
            <person name="de Jong J.F."/>
            <person name="Lugones L.G."/>
            <person name="Aerts A."/>
            <person name="Kothe E."/>
            <person name="Stajich J.E."/>
            <person name="de Vries R.P."/>
            <person name="Record E."/>
            <person name="Levasseur A."/>
            <person name="Baker S.E."/>
            <person name="Bartholomew K.A."/>
            <person name="Coutinho P.M."/>
            <person name="Erdmann S."/>
            <person name="Fowler T.J."/>
            <person name="Gathman A.C."/>
            <person name="Lombard V."/>
            <person name="Henrissat B."/>
            <person name="Knabe N."/>
            <person name="Kuees U."/>
            <person name="Lilly W.W."/>
            <person name="Lindquist E."/>
            <person name="Lucas S."/>
            <person name="Magnuson J.K."/>
            <person name="Piumi F."/>
            <person name="Raudaskoski M."/>
            <person name="Salamov A."/>
            <person name="Schmutz J."/>
            <person name="Schwarze F.W.M.R."/>
            <person name="vanKuyk P.A."/>
            <person name="Horton J.S."/>
            <person name="Grigoriev I.V."/>
            <person name="Woesten H.A.B."/>
        </authorList>
    </citation>
    <scope>NUCLEOTIDE SEQUENCE [LARGE SCALE GENOMIC DNA]</scope>
    <source>
        <strain evidence="2">H4-8 / FGSC 9210</strain>
    </source>
</reference>
<dbReference type="EMBL" id="GL377302">
    <property type="protein sequence ID" value="EFJ02584.1"/>
    <property type="molecule type" value="Genomic_DNA"/>
</dbReference>
<dbReference type="OrthoDB" id="2958217at2759"/>
<evidence type="ECO:0000313" key="1">
    <source>
        <dbReference type="EMBL" id="EFJ02584.1"/>
    </source>
</evidence>
<dbReference type="InParanoid" id="D8PSB9"/>
<dbReference type="GeneID" id="9585118"/>
<dbReference type="HOGENOM" id="CLU_111691_1_0_1"/>
<organism evidence="2">
    <name type="scientific">Schizophyllum commune (strain H4-8 / FGSC 9210)</name>
    <name type="common">Split gill fungus</name>
    <dbReference type="NCBI Taxonomy" id="578458"/>
    <lineage>
        <taxon>Eukaryota</taxon>
        <taxon>Fungi</taxon>
        <taxon>Dikarya</taxon>
        <taxon>Basidiomycota</taxon>
        <taxon>Agaricomycotina</taxon>
        <taxon>Agaricomycetes</taxon>
        <taxon>Agaricomycetidae</taxon>
        <taxon>Agaricales</taxon>
        <taxon>Schizophyllaceae</taxon>
        <taxon>Schizophyllum</taxon>
    </lineage>
</organism>
<sequence length="149" mass="17121">MGLTHYWRIQDADKWASVYDDIVSDVHRIVDFVEEHPEWMGYRKRNATNQDFRYIKSYFGQNSVAIDDVDCPAETFCISRKAKGFNFCKTNGLPFDVAVKAMLLRASLHAGDATELGSDRHWEEWQDAVRLVKAVFEVEEVAKPAGFRG</sequence>
<name>D8PSB9_SCHCM</name>
<dbReference type="eggNOG" id="ENOG502SBQF">
    <property type="taxonomic scope" value="Eukaryota"/>
</dbReference>